<dbReference type="GO" id="GO:0055052">
    <property type="term" value="C:ATP-binding cassette (ABC) transporter complex, substrate-binding subunit-containing"/>
    <property type="evidence" value="ECO:0007669"/>
    <property type="project" value="TreeGrafter"/>
</dbReference>
<sequence length="438" mass="48225">MLDKKLWYKGMLLLSTAGVLGACGMGDNTDSEDTSGDTTEETAEDTTDGETSEETAEGTPEKPESLHIWVNDEEAQLNAYDEITANFTEEYGIEVEITPYSMLEQTEGMSLDAPSGQGPDLFFQPHDRMGDIHLQGLAAELELTDDQMERLGEYNEEAVKAFSYEGAQYGIPAVVETYGLFINTDLVDEVPETMEELTQTAAELTEGEQYGFMMNAADLYFTYPFITADGGYIFAQNEDGSYDTSDIGLNTPEAVSAVERIQGWFEDGLMPQGTDLEVANSLFMDGQVGMIINGPWAIPDYQEALGDSLMVAELPTQDGEPLNSFSGNKGWLVNYYSEDQHWATELALYMTNAESSETYYEVAGELPAHTAVEIEDELMAPIFAQTQNAHPMPNIPEMAQVWEPMGDALTFIQQGDDVQEVLDEAVSTIESEISLMGQ</sequence>
<accession>A0A1I1KTR4</accession>
<feature type="chain" id="PRO_5039749478" description="Maltodextrin-binding protein" evidence="5">
    <location>
        <begin position="22"/>
        <end position="438"/>
    </location>
</feature>
<evidence type="ECO:0000256" key="4">
    <source>
        <dbReference type="ARBA" id="ARBA00022729"/>
    </source>
</evidence>
<dbReference type="GO" id="GO:0015144">
    <property type="term" value="F:carbohydrate transmembrane transporter activity"/>
    <property type="evidence" value="ECO:0007669"/>
    <property type="project" value="InterPro"/>
</dbReference>
<evidence type="ECO:0000313" key="8">
    <source>
        <dbReference type="Proteomes" id="UP000199612"/>
    </source>
</evidence>
<dbReference type="Gene3D" id="3.40.190.10">
    <property type="entry name" value="Periplasmic binding protein-like II"/>
    <property type="match status" value="2"/>
</dbReference>
<dbReference type="STRING" id="753702.SAMN04488102_11314"/>
<evidence type="ECO:0000256" key="2">
    <source>
        <dbReference type="ARBA" id="ARBA00022448"/>
    </source>
</evidence>
<reference evidence="8" key="1">
    <citation type="submission" date="2016-10" db="EMBL/GenBank/DDBJ databases">
        <authorList>
            <person name="Varghese N."/>
            <person name="Submissions S."/>
        </authorList>
    </citation>
    <scope>NUCLEOTIDE SEQUENCE [LARGE SCALE GENOMIC DNA]</scope>
    <source>
        <strain evidence="8">DSM 23664</strain>
    </source>
</reference>
<dbReference type="RefSeq" id="WP_091531146.1">
    <property type="nucleotide sequence ID" value="NZ_FOLT01000013.1"/>
</dbReference>
<dbReference type="SUPFAM" id="SSF53850">
    <property type="entry name" value="Periplasmic binding protein-like II"/>
    <property type="match status" value="1"/>
</dbReference>
<evidence type="ECO:0000313" key="7">
    <source>
        <dbReference type="EMBL" id="SFC60850.1"/>
    </source>
</evidence>
<protein>
    <recommendedName>
        <fullName evidence="5">Maltodextrin-binding protein</fullName>
    </recommendedName>
</protein>
<keyword evidence="3 5" id="KW-0762">Sugar transport</keyword>
<keyword evidence="5" id="KW-1003">Cell membrane</keyword>
<keyword evidence="8" id="KW-1185">Reference proteome</keyword>
<keyword evidence="5" id="KW-0449">Lipoprotein</keyword>
<evidence type="ECO:0000256" key="6">
    <source>
        <dbReference type="SAM" id="MobiDB-lite"/>
    </source>
</evidence>
<evidence type="ECO:0000256" key="1">
    <source>
        <dbReference type="ARBA" id="ARBA00008520"/>
    </source>
</evidence>
<dbReference type="PROSITE" id="PS51257">
    <property type="entry name" value="PROKAR_LIPOPROTEIN"/>
    <property type="match status" value="1"/>
</dbReference>
<feature type="signal peptide" evidence="5">
    <location>
        <begin position="1"/>
        <end position="21"/>
    </location>
</feature>
<dbReference type="PRINTS" id="PR00181">
    <property type="entry name" value="MALTOSEBP"/>
</dbReference>
<dbReference type="PANTHER" id="PTHR30061">
    <property type="entry name" value="MALTOSE-BINDING PERIPLASMIC PROTEIN"/>
    <property type="match status" value="1"/>
</dbReference>
<comment type="similarity">
    <text evidence="1 5">Belongs to the bacterial solute-binding protein 1 family.</text>
</comment>
<keyword evidence="4 5" id="KW-0732">Signal</keyword>
<organism evidence="7 8">
    <name type="scientific">Alkalibacterium subtropicum</name>
    <dbReference type="NCBI Taxonomy" id="753702"/>
    <lineage>
        <taxon>Bacteria</taxon>
        <taxon>Bacillati</taxon>
        <taxon>Bacillota</taxon>
        <taxon>Bacilli</taxon>
        <taxon>Lactobacillales</taxon>
        <taxon>Carnobacteriaceae</taxon>
        <taxon>Alkalibacterium</taxon>
    </lineage>
</organism>
<keyword evidence="5" id="KW-0472">Membrane</keyword>
<dbReference type="GO" id="GO:0015768">
    <property type="term" value="P:maltose transport"/>
    <property type="evidence" value="ECO:0007669"/>
    <property type="project" value="TreeGrafter"/>
</dbReference>
<name>A0A1I1KTR4_9LACT</name>
<comment type="subcellular location">
    <subcellularLocation>
        <location evidence="5">Cell membrane</location>
        <topology evidence="5">Lipid-anchor</topology>
    </subcellularLocation>
</comment>
<dbReference type="EMBL" id="FOLT01000013">
    <property type="protein sequence ID" value="SFC60850.1"/>
    <property type="molecule type" value="Genomic_DNA"/>
</dbReference>
<dbReference type="Pfam" id="PF13416">
    <property type="entry name" value="SBP_bac_8"/>
    <property type="match status" value="1"/>
</dbReference>
<dbReference type="Proteomes" id="UP000199612">
    <property type="component" value="Unassembled WGS sequence"/>
</dbReference>
<evidence type="ECO:0000256" key="5">
    <source>
        <dbReference type="RuleBase" id="RU365005"/>
    </source>
</evidence>
<dbReference type="AlphaFoldDB" id="A0A1I1KTR4"/>
<dbReference type="GO" id="GO:0042956">
    <property type="term" value="P:maltodextrin transmembrane transport"/>
    <property type="evidence" value="ECO:0007669"/>
    <property type="project" value="TreeGrafter"/>
</dbReference>
<dbReference type="OrthoDB" id="9766758at2"/>
<keyword evidence="2 5" id="KW-0813">Transport</keyword>
<feature type="region of interest" description="Disordered" evidence="6">
    <location>
        <begin position="25"/>
        <end position="63"/>
    </location>
</feature>
<feature type="compositionally biased region" description="Acidic residues" evidence="6">
    <location>
        <begin position="29"/>
        <end position="56"/>
    </location>
</feature>
<dbReference type="GO" id="GO:1901982">
    <property type="term" value="F:maltose binding"/>
    <property type="evidence" value="ECO:0007669"/>
    <property type="project" value="TreeGrafter"/>
</dbReference>
<dbReference type="PANTHER" id="PTHR30061:SF50">
    <property type="entry name" value="MALTOSE_MALTODEXTRIN-BINDING PERIPLASMIC PROTEIN"/>
    <property type="match status" value="1"/>
</dbReference>
<dbReference type="InterPro" id="IPR006060">
    <property type="entry name" value="Maltose/Cyclodextrin-bd"/>
</dbReference>
<dbReference type="InterPro" id="IPR006059">
    <property type="entry name" value="SBP"/>
</dbReference>
<evidence type="ECO:0000256" key="3">
    <source>
        <dbReference type="ARBA" id="ARBA00022597"/>
    </source>
</evidence>
<proteinExistence type="inferred from homology"/>
<gene>
    <name evidence="7" type="ORF">SAMN04488102_11314</name>
</gene>